<reference evidence="3 4" key="1">
    <citation type="submission" date="2019-03" db="EMBL/GenBank/DDBJ databases">
        <title>Genomic Encyclopedia of Type Strains, Phase IV (KMG-IV): sequencing the most valuable type-strain genomes for metagenomic binning, comparative biology and taxonomic classification.</title>
        <authorList>
            <person name="Goeker M."/>
        </authorList>
    </citation>
    <scope>NUCLEOTIDE SEQUENCE [LARGE SCALE GENOMIC DNA]</scope>
    <source>
        <strain evidence="3 4">DSM 28867</strain>
    </source>
</reference>
<comment type="caution">
    <text evidence="3">The sequence shown here is derived from an EMBL/GenBank/DDBJ whole genome shotgun (WGS) entry which is preliminary data.</text>
</comment>
<comment type="similarity">
    <text evidence="1">Belongs to the UPF0237 family.</text>
</comment>
<dbReference type="NCBIfam" id="NF001220">
    <property type="entry name" value="PRK00194.1"/>
    <property type="match status" value="1"/>
</dbReference>
<dbReference type="InterPro" id="IPR050990">
    <property type="entry name" value="UPF0237/GcvR_regulator"/>
</dbReference>
<gene>
    <name evidence="3" type="ORF">EDD63_11924</name>
</gene>
<dbReference type="PANTHER" id="PTHR34875:SF6">
    <property type="entry name" value="UPF0237 PROTEIN MJ1558"/>
    <property type="match status" value="1"/>
</dbReference>
<evidence type="ECO:0000256" key="1">
    <source>
        <dbReference type="HAMAP-Rule" id="MF_01054"/>
    </source>
</evidence>
<dbReference type="AlphaFoldDB" id="A0A4R7ZK88"/>
<dbReference type="HAMAP" id="MF_01054">
    <property type="entry name" value="UPF0237"/>
    <property type="match status" value="1"/>
</dbReference>
<dbReference type="InterPro" id="IPR002912">
    <property type="entry name" value="ACT_dom"/>
</dbReference>
<dbReference type="InterPro" id="IPR045865">
    <property type="entry name" value="ACT-like_dom_sf"/>
</dbReference>
<protein>
    <recommendedName>
        <fullName evidence="1">UPF0237 protein EDD63_11924</fullName>
    </recommendedName>
</protein>
<dbReference type="EMBL" id="SODD01000019">
    <property type="protein sequence ID" value="TDW16858.1"/>
    <property type="molecule type" value="Genomic_DNA"/>
</dbReference>
<evidence type="ECO:0000313" key="3">
    <source>
        <dbReference type="EMBL" id="TDW16858.1"/>
    </source>
</evidence>
<sequence>MRAVISVVGKDGVGILANVSNKCAEAKANVVDVSQTIMDDMFVMIMLVEVDQLATEFTMFVDDMEAFGKSKGLDIHVMHEDIFKSMHTI</sequence>
<keyword evidence="4" id="KW-1185">Reference proteome</keyword>
<evidence type="ECO:0000313" key="4">
    <source>
        <dbReference type="Proteomes" id="UP000294743"/>
    </source>
</evidence>
<feature type="domain" description="ACT" evidence="2">
    <location>
        <begin position="4"/>
        <end position="78"/>
    </location>
</feature>
<dbReference type="Gene3D" id="3.30.70.260">
    <property type="match status" value="1"/>
</dbReference>
<dbReference type="OrthoDB" id="9803078at2"/>
<evidence type="ECO:0000259" key="2">
    <source>
        <dbReference type="PROSITE" id="PS51671"/>
    </source>
</evidence>
<dbReference type="SUPFAM" id="SSF55021">
    <property type="entry name" value="ACT-like"/>
    <property type="match status" value="1"/>
</dbReference>
<dbReference type="PANTHER" id="PTHR34875">
    <property type="entry name" value="UPF0237 PROTEIN MJ1558"/>
    <property type="match status" value="1"/>
</dbReference>
<organism evidence="3 4">
    <name type="scientific">Breznakia blatticola</name>
    <dbReference type="NCBI Taxonomy" id="1754012"/>
    <lineage>
        <taxon>Bacteria</taxon>
        <taxon>Bacillati</taxon>
        <taxon>Bacillota</taxon>
        <taxon>Erysipelotrichia</taxon>
        <taxon>Erysipelotrichales</taxon>
        <taxon>Erysipelotrichaceae</taxon>
        <taxon>Breznakia</taxon>
    </lineage>
</organism>
<proteinExistence type="inferred from homology"/>
<dbReference type="RefSeq" id="WP_134169650.1">
    <property type="nucleotide sequence ID" value="NZ_SODD01000019.1"/>
</dbReference>
<dbReference type="Pfam" id="PF13740">
    <property type="entry name" value="ACT_6"/>
    <property type="match status" value="1"/>
</dbReference>
<name>A0A4R7ZK88_9FIRM</name>
<dbReference type="PROSITE" id="PS51671">
    <property type="entry name" value="ACT"/>
    <property type="match status" value="1"/>
</dbReference>
<accession>A0A4R7ZK88</accession>
<dbReference type="InterPro" id="IPR022986">
    <property type="entry name" value="UPF0237_ACT"/>
</dbReference>
<dbReference type="Proteomes" id="UP000294743">
    <property type="component" value="Unassembled WGS sequence"/>
</dbReference>
<dbReference type="CDD" id="cd04872">
    <property type="entry name" value="ACT_1ZPV"/>
    <property type="match status" value="1"/>
</dbReference>